<evidence type="ECO:0000256" key="2">
    <source>
        <dbReference type="ARBA" id="ARBA00023315"/>
    </source>
</evidence>
<organism evidence="5 6">
    <name type="scientific">Pseudarthrobacter chlorophenolicus (strain ATCC 700700 / DSM 12829 / CIP 107037 / JCM 12360 / KCTC 9906 / NCIMB 13794 / A6)</name>
    <name type="common">Arthrobacter chlorophenolicus</name>
    <dbReference type="NCBI Taxonomy" id="452863"/>
    <lineage>
        <taxon>Bacteria</taxon>
        <taxon>Bacillati</taxon>
        <taxon>Actinomycetota</taxon>
        <taxon>Actinomycetes</taxon>
        <taxon>Micrococcales</taxon>
        <taxon>Micrococcaceae</taxon>
        <taxon>Pseudarthrobacter</taxon>
    </lineage>
</organism>
<proteinExistence type="inferred from homology"/>
<dbReference type="InterPro" id="IPR051531">
    <property type="entry name" value="N-acetyltransferase"/>
</dbReference>
<dbReference type="Gene3D" id="3.40.630.30">
    <property type="match status" value="1"/>
</dbReference>
<dbReference type="eggNOG" id="COG1670">
    <property type="taxonomic scope" value="Bacteria"/>
</dbReference>
<dbReference type="PANTHER" id="PTHR43792:SF8">
    <property type="entry name" value="[RIBOSOMAL PROTEIN US5]-ALANINE N-ACETYLTRANSFERASE"/>
    <property type="match status" value="1"/>
</dbReference>
<dbReference type="RefSeq" id="WP_015938791.1">
    <property type="nucleotide sequence ID" value="NC_011886.1"/>
</dbReference>
<accession>B8H6S1</accession>
<dbReference type="STRING" id="452863.Achl_3641"/>
<evidence type="ECO:0000313" key="6">
    <source>
        <dbReference type="Proteomes" id="UP000002505"/>
    </source>
</evidence>
<protein>
    <submittedName>
        <fullName evidence="5">GCN5-related N-acetyltransferase</fullName>
    </submittedName>
</protein>
<name>B8H6S1_PSECP</name>
<reference evidence="5" key="1">
    <citation type="submission" date="2009-01" db="EMBL/GenBank/DDBJ databases">
        <title>Complete sequence of chromosome of Arthrobacter chlorophenolicus A6.</title>
        <authorList>
            <consortium name="US DOE Joint Genome Institute"/>
            <person name="Lucas S."/>
            <person name="Copeland A."/>
            <person name="Lapidus A."/>
            <person name="Glavina del Rio T."/>
            <person name="Tice H."/>
            <person name="Bruce D."/>
            <person name="Goodwin L."/>
            <person name="Pitluck S."/>
            <person name="Goltsman E."/>
            <person name="Clum A."/>
            <person name="Larimer F."/>
            <person name="Land M."/>
            <person name="Hauser L."/>
            <person name="Kyrpides N."/>
            <person name="Mikhailova N."/>
            <person name="Jansson J."/>
            <person name="Richardson P."/>
        </authorList>
    </citation>
    <scope>NUCLEOTIDE SEQUENCE [LARGE SCALE GENOMIC DNA]</scope>
    <source>
        <strain evidence="5">A6</strain>
    </source>
</reference>
<dbReference type="AlphaFoldDB" id="B8H6S1"/>
<dbReference type="EMBL" id="CP001341">
    <property type="protein sequence ID" value="ACL41597.1"/>
    <property type="molecule type" value="Genomic_DNA"/>
</dbReference>
<sequence>MDNPGFPPADKPEELLHGVGIRLLHATDADALAEAYVRNRQHLAPWEPCRPEAFFTASLQRELIRAKREQLELGTEVPWVLIKDSGGLPAGQRIIGTVTLTGIVRGPFLSANLGYWVDHGLLGRGVGTAAVRFAAAYAQTELGLHRLQAATLLHNAASRRILGGAGFLEIGVAPEYLQIAGAWQDHLLHQLILPYGP</sequence>
<evidence type="ECO:0000256" key="1">
    <source>
        <dbReference type="ARBA" id="ARBA00022679"/>
    </source>
</evidence>
<dbReference type="GO" id="GO:0005737">
    <property type="term" value="C:cytoplasm"/>
    <property type="evidence" value="ECO:0007669"/>
    <property type="project" value="TreeGrafter"/>
</dbReference>
<evidence type="ECO:0000313" key="5">
    <source>
        <dbReference type="EMBL" id="ACL41597.1"/>
    </source>
</evidence>
<feature type="domain" description="N-acetyltransferase" evidence="4">
    <location>
        <begin position="19"/>
        <end position="194"/>
    </location>
</feature>
<dbReference type="OrthoDB" id="5242221at2"/>
<dbReference type="PANTHER" id="PTHR43792">
    <property type="entry name" value="GNAT FAMILY, PUTATIVE (AFU_ORTHOLOGUE AFUA_3G00765)-RELATED-RELATED"/>
    <property type="match status" value="1"/>
</dbReference>
<keyword evidence="1" id="KW-0808">Transferase</keyword>
<keyword evidence="6" id="KW-1185">Reference proteome</keyword>
<evidence type="ECO:0000256" key="3">
    <source>
        <dbReference type="ARBA" id="ARBA00038502"/>
    </source>
</evidence>
<dbReference type="InterPro" id="IPR000182">
    <property type="entry name" value="GNAT_dom"/>
</dbReference>
<comment type="similarity">
    <text evidence="3">Belongs to the acetyltransferase family. RimJ subfamily.</text>
</comment>
<dbReference type="SUPFAM" id="SSF55729">
    <property type="entry name" value="Acyl-CoA N-acyltransferases (Nat)"/>
    <property type="match status" value="1"/>
</dbReference>
<dbReference type="InterPro" id="IPR016181">
    <property type="entry name" value="Acyl_CoA_acyltransferase"/>
</dbReference>
<dbReference type="Pfam" id="PF13302">
    <property type="entry name" value="Acetyltransf_3"/>
    <property type="match status" value="1"/>
</dbReference>
<dbReference type="Proteomes" id="UP000002505">
    <property type="component" value="Chromosome"/>
</dbReference>
<gene>
    <name evidence="5" type="ordered locus">Achl_3641</name>
</gene>
<dbReference type="HOGENOM" id="CLU_013985_40_0_11"/>
<dbReference type="KEGG" id="ach:Achl_3641"/>
<dbReference type="PROSITE" id="PS51186">
    <property type="entry name" value="GNAT"/>
    <property type="match status" value="1"/>
</dbReference>
<keyword evidence="2" id="KW-0012">Acyltransferase</keyword>
<dbReference type="GO" id="GO:0008999">
    <property type="term" value="F:protein-N-terminal-alanine acetyltransferase activity"/>
    <property type="evidence" value="ECO:0007669"/>
    <property type="project" value="TreeGrafter"/>
</dbReference>
<evidence type="ECO:0000259" key="4">
    <source>
        <dbReference type="PROSITE" id="PS51186"/>
    </source>
</evidence>